<feature type="region of interest" description="Disordered" evidence="10">
    <location>
        <begin position="257"/>
        <end position="280"/>
    </location>
</feature>
<keyword evidence="6" id="KW-0406">Ion transport</keyword>
<feature type="domain" description="Potassium channel" evidence="12">
    <location>
        <begin position="128"/>
        <end position="205"/>
    </location>
</feature>
<dbReference type="Proteomes" id="UP000000249">
    <property type="component" value="Chromosome 2"/>
</dbReference>
<evidence type="ECO:0000313" key="14">
    <source>
        <dbReference type="Proteomes" id="UP000000249"/>
    </source>
</evidence>
<proteinExistence type="predicted"/>
<dbReference type="InterPro" id="IPR028325">
    <property type="entry name" value="VG_K_chnl"/>
</dbReference>
<evidence type="ECO:0000256" key="1">
    <source>
        <dbReference type="ARBA" id="ARBA00004141"/>
    </source>
</evidence>
<feature type="compositionally biased region" description="Basic residues" evidence="10">
    <location>
        <begin position="261"/>
        <end position="271"/>
    </location>
</feature>
<accession>A0A0H3AEP5</accession>
<evidence type="ECO:0000256" key="5">
    <source>
        <dbReference type="ARBA" id="ARBA00022989"/>
    </source>
</evidence>
<dbReference type="FunFam" id="1.20.5.110:FF:000071">
    <property type="entry name" value="pH-gated potassium channel KcsA"/>
    <property type="match status" value="1"/>
</dbReference>
<dbReference type="GO" id="GO:0008076">
    <property type="term" value="C:voltage-gated potassium channel complex"/>
    <property type="evidence" value="ECO:0007669"/>
    <property type="project" value="InterPro"/>
</dbReference>
<dbReference type="OrthoDB" id="9813518at2"/>
<evidence type="ECO:0000256" key="11">
    <source>
        <dbReference type="SAM" id="Phobius"/>
    </source>
</evidence>
<evidence type="ECO:0000259" key="12">
    <source>
        <dbReference type="Pfam" id="PF07885"/>
    </source>
</evidence>
<dbReference type="PRINTS" id="PR00169">
    <property type="entry name" value="KCHANNEL"/>
</dbReference>
<dbReference type="Pfam" id="PF07885">
    <property type="entry name" value="Ion_trans_2"/>
    <property type="match status" value="1"/>
</dbReference>
<dbReference type="Gene3D" id="1.10.287.70">
    <property type="match status" value="1"/>
</dbReference>
<keyword evidence="2" id="KW-0813">Transport</keyword>
<evidence type="ECO:0000313" key="13">
    <source>
        <dbReference type="EMBL" id="ABQ18841.1"/>
    </source>
</evidence>
<dbReference type="PATRIC" id="fig|345073.21.peg.2946"/>
<feature type="transmembrane region" description="Helical" evidence="11">
    <location>
        <begin position="21"/>
        <end position="39"/>
    </location>
</feature>
<dbReference type="PANTHER" id="PTHR11537:SF254">
    <property type="entry name" value="POTASSIUM VOLTAGE-GATED CHANNEL PROTEIN SHAB"/>
    <property type="match status" value="1"/>
</dbReference>
<evidence type="ECO:0000256" key="9">
    <source>
        <dbReference type="ARBA" id="ARBA00067547"/>
    </source>
</evidence>
<keyword evidence="3" id="KW-1003">Cell membrane</keyword>
<protein>
    <recommendedName>
        <fullName evidence="9">pH-gated potassium channel KcsA</fullName>
    </recommendedName>
</protein>
<evidence type="ECO:0000256" key="2">
    <source>
        <dbReference type="ARBA" id="ARBA00022448"/>
    </source>
</evidence>
<dbReference type="InterPro" id="IPR013099">
    <property type="entry name" value="K_chnl_dom"/>
</dbReference>
<comment type="subcellular location">
    <subcellularLocation>
        <location evidence="1">Membrane</location>
        <topology evidence="1">Multi-pass membrane protein</topology>
    </subcellularLocation>
</comment>
<keyword evidence="5 11" id="KW-1133">Transmembrane helix</keyword>
<gene>
    <name evidence="13" type="ordered locus">VC0395_1082</name>
</gene>
<dbReference type="KEGG" id="vco:VC0395_1082"/>
<feature type="transmembrane region" description="Helical" evidence="11">
    <location>
        <begin position="122"/>
        <end position="140"/>
    </location>
</feature>
<dbReference type="KEGG" id="vcr:VC395_A0185"/>
<dbReference type="EMBL" id="CP000626">
    <property type="protein sequence ID" value="ABQ18841.1"/>
    <property type="molecule type" value="Genomic_DNA"/>
</dbReference>
<organism evidence="13 14">
    <name type="scientific">Vibrio cholerae serotype O1 (strain ATCC 39541 / Classical Ogawa 395 / O395)</name>
    <dbReference type="NCBI Taxonomy" id="345073"/>
    <lineage>
        <taxon>Bacteria</taxon>
        <taxon>Pseudomonadati</taxon>
        <taxon>Pseudomonadota</taxon>
        <taxon>Gammaproteobacteria</taxon>
        <taxon>Vibrionales</taxon>
        <taxon>Vibrionaceae</taxon>
        <taxon>Vibrio</taxon>
    </lineage>
</organism>
<keyword evidence="7 11" id="KW-0472">Membrane</keyword>
<dbReference type="RefSeq" id="WP_000779169.1">
    <property type="nucleotide sequence ID" value="NC_009456.1"/>
</dbReference>
<evidence type="ECO:0000256" key="8">
    <source>
        <dbReference type="ARBA" id="ARBA00023303"/>
    </source>
</evidence>
<keyword evidence="4 11" id="KW-0812">Transmembrane</keyword>
<feature type="transmembrane region" description="Helical" evidence="11">
    <location>
        <begin position="181"/>
        <end position="205"/>
    </location>
</feature>
<evidence type="ECO:0000256" key="7">
    <source>
        <dbReference type="ARBA" id="ARBA00023136"/>
    </source>
</evidence>
<evidence type="ECO:0000256" key="3">
    <source>
        <dbReference type="ARBA" id="ARBA00022475"/>
    </source>
</evidence>
<dbReference type="AlphaFoldDB" id="A0A0H3AEP5"/>
<name>A0A0H3AEP5_VIBC3</name>
<evidence type="ECO:0000256" key="10">
    <source>
        <dbReference type="SAM" id="MobiDB-lite"/>
    </source>
</evidence>
<dbReference type="GO" id="GO:0005249">
    <property type="term" value="F:voltage-gated potassium channel activity"/>
    <property type="evidence" value="ECO:0007669"/>
    <property type="project" value="InterPro"/>
</dbReference>
<reference evidence="13 14" key="1">
    <citation type="submission" date="2007-03" db="EMBL/GenBank/DDBJ databases">
        <authorList>
            <person name="Heidelberg J."/>
        </authorList>
    </citation>
    <scope>NUCLEOTIDE SEQUENCE [LARGE SCALE GENOMIC DNA]</scope>
    <source>
        <strain evidence="14">ATCC 39541 / Classical Ogawa 395 / O395</strain>
    </source>
</reference>
<evidence type="ECO:0000256" key="6">
    <source>
        <dbReference type="ARBA" id="ARBA00023065"/>
    </source>
</evidence>
<feature type="transmembrane region" description="Helical" evidence="11">
    <location>
        <begin position="152"/>
        <end position="169"/>
    </location>
</feature>
<evidence type="ECO:0000256" key="4">
    <source>
        <dbReference type="ARBA" id="ARBA00022692"/>
    </source>
</evidence>
<dbReference type="PANTHER" id="PTHR11537">
    <property type="entry name" value="VOLTAGE-GATED POTASSIUM CHANNEL"/>
    <property type="match status" value="1"/>
</dbReference>
<dbReference type="SUPFAM" id="SSF81324">
    <property type="entry name" value="Voltage-gated potassium channels"/>
    <property type="match status" value="1"/>
</dbReference>
<feature type="transmembrane region" description="Helical" evidence="11">
    <location>
        <begin position="51"/>
        <end position="69"/>
    </location>
</feature>
<dbReference type="eggNOG" id="COG1226">
    <property type="taxonomic scope" value="Bacteria"/>
</dbReference>
<dbReference type="GO" id="GO:0001508">
    <property type="term" value="P:action potential"/>
    <property type="evidence" value="ECO:0007669"/>
    <property type="project" value="TreeGrafter"/>
</dbReference>
<dbReference type="FunFam" id="1.10.287.70:FF:000226">
    <property type="entry name" value="pH-gated potassium channel KcsA"/>
    <property type="match status" value="1"/>
</dbReference>
<sequence length="280" mass="31983">MKLTLRKKLLEKVENTTETPMLILSVVYVVVALLPDIAVLSPDDLEFLDGLLWIVWGIFATELLVKIFVSPKPLQYMMQNWPDVLIVAMPFLRPLRFLRILLVLPKAWRQTKSVLRQKTFSFIGLTSLSTVLLSAAFVYLVEKGTPSPINSYADALWWAMSTITTVGYGDMYPVTGFGRGVAVFLMLTGITLFGLLTASVASFFVEDDTAKQDHLSLNLLLEKNQQLETQLNQLVETQQPRKRFHLASYRRQLAERETVRKNQKPKRRRIKLPSQDNRNA</sequence>
<keyword evidence="8 13" id="KW-0407">Ion channel</keyword>